<feature type="transmembrane region" description="Helical" evidence="10">
    <location>
        <begin position="17"/>
        <end position="40"/>
    </location>
</feature>
<dbReference type="InterPro" id="IPR007484">
    <property type="entry name" value="Peptidase_M28"/>
</dbReference>
<keyword evidence="6 10" id="KW-1133">Transmembrane helix</keyword>
<dbReference type="SUPFAM" id="SSF53187">
    <property type="entry name" value="Zn-dependent exopeptidases"/>
    <property type="match status" value="1"/>
</dbReference>
<dbReference type="RefSeq" id="XP_020903141.1">
    <property type="nucleotide sequence ID" value="XM_021047482.2"/>
</dbReference>
<dbReference type="PIRSF" id="PIRSF011018">
    <property type="entry name" value="Nicalin"/>
    <property type="match status" value="1"/>
</dbReference>
<dbReference type="PANTHER" id="PTHR31826">
    <property type="entry name" value="NICALIN"/>
    <property type="match status" value="1"/>
</dbReference>
<dbReference type="InterPro" id="IPR016574">
    <property type="entry name" value="Nicalin"/>
</dbReference>
<evidence type="ECO:0000256" key="7">
    <source>
        <dbReference type="ARBA" id="ARBA00023136"/>
    </source>
</evidence>
<dbReference type="GeneID" id="110241603"/>
<evidence type="ECO:0000256" key="5">
    <source>
        <dbReference type="ARBA" id="ARBA00022824"/>
    </source>
</evidence>
<dbReference type="GO" id="GO:0009966">
    <property type="term" value="P:regulation of signal transduction"/>
    <property type="evidence" value="ECO:0007669"/>
    <property type="project" value="InterPro"/>
</dbReference>
<name>A0A913XDV0_EXADI</name>
<evidence type="ECO:0000256" key="1">
    <source>
        <dbReference type="ARBA" id="ARBA00004389"/>
    </source>
</evidence>
<evidence type="ECO:0000256" key="4">
    <source>
        <dbReference type="ARBA" id="ARBA00022729"/>
    </source>
</evidence>
<evidence type="ECO:0000256" key="2">
    <source>
        <dbReference type="ARBA" id="ARBA00007717"/>
    </source>
</evidence>
<dbReference type="InterPro" id="IPR018247">
    <property type="entry name" value="EF_Hand_1_Ca_BS"/>
</dbReference>
<evidence type="ECO:0000313" key="13">
    <source>
        <dbReference type="Proteomes" id="UP000887567"/>
    </source>
</evidence>
<evidence type="ECO:0000256" key="6">
    <source>
        <dbReference type="ARBA" id="ARBA00022989"/>
    </source>
</evidence>
<proteinExistence type="inferred from homology"/>
<evidence type="ECO:0000313" key="12">
    <source>
        <dbReference type="EnsemblMetazoa" id="XP_020903141.1"/>
    </source>
</evidence>
<dbReference type="OMA" id="WSTSRHC"/>
<keyword evidence="4" id="KW-0732">Signal</keyword>
<evidence type="ECO:0000259" key="11">
    <source>
        <dbReference type="Pfam" id="PF04389"/>
    </source>
</evidence>
<comment type="similarity">
    <text evidence="2 9">Belongs to the nicastrin family.</text>
</comment>
<comment type="subcellular location">
    <subcellularLocation>
        <location evidence="1">Endoplasmic reticulum membrane</location>
        <topology evidence="1">Single-pass membrane protein</topology>
    </subcellularLocation>
</comment>
<dbReference type="Proteomes" id="UP000887567">
    <property type="component" value="Unplaced"/>
</dbReference>
<dbReference type="OrthoDB" id="5913609at2759"/>
<keyword evidence="5" id="KW-0256">Endoplasmic reticulum</keyword>
<dbReference type="GO" id="GO:0005789">
    <property type="term" value="C:endoplasmic reticulum membrane"/>
    <property type="evidence" value="ECO:0007669"/>
    <property type="project" value="UniProtKB-SubCell"/>
</dbReference>
<evidence type="ECO:0000256" key="3">
    <source>
        <dbReference type="ARBA" id="ARBA00022692"/>
    </source>
</evidence>
<dbReference type="KEGG" id="epa:110241603"/>
<accession>A0A913XDV0</accession>
<dbReference type="EnsemblMetazoa" id="XM_021047482.2">
    <property type="protein sequence ID" value="XP_020903141.1"/>
    <property type="gene ID" value="LOC110241603"/>
</dbReference>
<keyword evidence="13" id="KW-1185">Reference proteome</keyword>
<evidence type="ECO:0000256" key="9">
    <source>
        <dbReference type="PIRNR" id="PIRNR011018"/>
    </source>
</evidence>
<keyword evidence="8" id="KW-0325">Glycoprotein</keyword>
<keyword evidence="3 10" id="KW-0812">Transmembrane</keyword>
<organism evidence="12 13">
    <name type="scientific">Exaiptasia diaphana</name>
    <name type="common">Tropical sea anemone</name>
    <name type="synonym">Aiptasia pulchella</name>
    <dbReference type="NCBI Taxonomy" id="2652724"/>
    <lineage>
        <taxon>Eukaryota</taxon>
        <taxon>Metazoa</taxon>
        <taxon>Cnidaria</taxon>
        <taxon>Anthozoa</taxon>
        <taxon>Hexacorallia</taxon>
        <taxon>Actiniaria</taxon>
        <taxon>Aiptasiidae</taxon>
        <taxon>Exaiptasia</taxon>
    </lineage>
</organism>
<evidence type="ECO:0000256" key="8">
    <source>
        <dbReference type="ARBA" id="ARBA00023180"/>
    </source>
</evidence>
<feature type="transmembrane region" description="Helical" evidence="10">
    <location>
        <begin position="520"/>
        <end position="541"/>
    </location>
</feature>
<dbReference type="Gene3D" id="3.40.630.10">
    <property type="entry name" value="Zn peptidases"/>
    <property type="match status" value="1"/>
</dbReference>
<protein>
    <recommendedName>
        <fullName evidence="9">Nicalin</fullName>
    </recommendedName>
</protein>
<keyword evidence="7 10" id="KW-0472">Membrane</keyword>
<feature type="domain" description="Peptidase M28" evidence="11">
    <location>
        <begin position="216"/>
        <end position="347"/>
    </location>
</feature>
<dbReference type="AlphaFoldDB" id="A0A913XDV0"/>
<dbReference type="PROSITE" id="PS00018">
    <property type="entry name" value="EF_HAND_1"/>
    <property type="match status" value="1"/>
</dbReference>
<sequence>MIEHGTDILEFLKNFPISVSILCVIPFVILSGPVSSVNGAHEFPVFRMQQFDLHQVPAGSRSALLNMEARPLSSEVLTRRCVVTKLSELTIDRFRQAVESGAGGFLILLPRHFMNLTQVHLEEWQVLEKELLSKAVPVAVYFAYQDDYLEDLHNHIQVAVTSDQAGSAFEALLGVTSASGYQLVSTASESKQKKDTTITNMQGKLAGMGVDENLPTIAIVAHYDTFGMVPSLANGSDSNASGVVALLELARVFSRLYTDLQSHAKYHLVFFLSGGGKFNYQGTKKWLEDSIDNPEQSALNEVDFVLCLDSLSQGDNLFLHVSKPPKEGTRAYDLIEEFKMVASTLFSQLNFSIIHKKINLAEEMLSWEHERFSIHTQRLPAGTLSHFEDPTSSARRSMFDIRWHDDKKLERNINFIAEGLARHIFNLTKKGYSKDLKVFTQGLAVDSEFIKTWMNYLGHLPRPAQALHKDHPFLQGIELALSRYIKDIKKTTVKADKRDPEFVFYDQLDAKMSAYRVKPAVFDLFLAVGIGSYLGIFYLAMTNFSWLSDVLQRQVVSNLKMKQT</sequence>
<dbReference type="CDD" id="cd03882">
    <property type="entry name" value="M28_nicalin_like"/>
    <property type="match status" value="1"/>
</dbReference>
<evidence type="ECO:0000256" key="10">
    <source>
        <dbReference type="SAM" id="Phobius"/>
    </source>
</evidence>
<reference evidence="12" key="1">
    <citation type="submission" date="2022-11" db="UniProtKB">
        <authorList>
            <consortium name="EnsemblMetazoa"/>
        </authorList>
    </citation>
    <scope>IDENTIFICATION</scope>
</reference>
<dbReference type="Pfam" id="PF04389">
    <property type="entry name" value="Peptidase_M28"/>
    <property type="match status" value="1"/>
</dbReference>